<evidence type="ECO:0000256" key="1">
    <source>
        <dbReference type="SAM" id="MobiDB-lite"/>
    </source>
</evidence>
<name>A0A0K2B679_STRA7</name>
<evidence type="ECO:0000313" key="4">
    <source>
        <dbReference type="Proteomes" id="UP000061018"/>
    </source>
</evidence>
<feature type="region of interest" description="Disordered" evidence="1">
    <location>
        <begin position="38"/>
        <end position="70"/>
    </location>
</feature>
<sequence length="70" mass="7467">MALGSGIHGCLRAAGCGRGQCDRAVAVDLAERHEAGGYRRSMPHSWRASTQCAHGRGRARYEQEEVGAGQ</sequence>
<dbReference type="Proteomes" id="UP000061018">
    <property type="component" value="Chromosome"/>
</dbReference>
<protein>
    <submittedName>
        <fullName evidence="3">Uncharacterized protein</fullName>
    </submittedName>
</protein>
<reference evidence="3" key="2">
    <citation type="submission" date="2015-07" db="EMBL/GenBank/DDBJ databases">
        <title>Complete genome sequence of Streptomyces ambofaciens ATCC 23877, the spiramycin producer.</title>
        <authorList>
            <person name="Thibessard A."/>
            <person name="Haas D."/>
            <person name="Gerbaud C."/>
            <person name="Aigle B."/>
            <person name="Lautru S."/>
            <person name="Pernodet J.-L."/>
            <person name="Leblond P."/>
        </authorList>
    </citation>
    <scope>NUCLEOTIDE SEQUENCE [LARGE SCALE GENOMIC DNA]</scope>
    <source>
        <strain evidence="3">ATCC 23877</strain>
    </source>
</reference>
<dbReference type="AlphaFoldDB" id="A0A0K2B679"/>
<dbReference type="KEGG" id="samb:SAM23877_0050"/>
<dbReference type="KEGG" id="samb:SAM23877_7620"/>
<accession>A0A0K2B679</accession>
<evidence type="ECO:0000313" key="3">
    <source>
        <dbReference type="EMBL" id="AKZ60661.1"/>
    </source>
</evidence>
<reference evidence="4" key="1">
    <citation type="journal article" date="2015" name="J. Biotechnol.">
        <title>Complete genome sequence of Streptomyces ambofaciens ATCC 23877, the spiramycin producer.</title>
        <authorList>
            <person name="Thibessard A."/>
            <person name="Haas D."/>
            <person name="Gerbaud C."/>
            <person name="Aigle B."/>
            <person name="Lautru S."/>
            <person name="Pernodet J.L."/>
            <person name="Leblond P."/>
        </authorList>
    </citation>
    <scope>NUCLEOTIDE SEQUENCE [LARGE SCALE GENOMIC DNA]</scope>
    <source>
        <strain evidence="4">ATCC 23877 / 3486 / DSM 40053 / JCM 4204 / NBRC 12836 / NRRL B-2516</strain>
    </source>
</reference>
<proteinExistence type="predicted"/>
<gene>
    <name evidence="2" type="ORF">SAM23877_0050</name>
    <name evidence="3" type="ORF">SAM23877_7620</name>
</gene>
<organism evidence="3 4">
    <name type="scientific">Streptomyces ambofaciens (strain ATCC 23877 / 3486 / DSM 40053 / JCM 4204 / NBRC 12836 / NRRL B-2516)</name>
    <dbReference type="NCBI Taxonomy" id="278992"/>
    <lineage>
        <taxon>Bacteria</taxon>
        <taxon>Bacillati</taxon>
        <taxon>Actinomycetota</taxon>
        <taxon>Actinomycetes</taxon>
        <taxon>Kitasatosporales</taxon>
        <taxon>Streptomycetaceae</taxon>
        <taxon>Streptomyces</taxon>
    </lineage>
</organism>
<dbReference type="EMBL" id="CP012382">
    <property type="protein sequence ID" value="AKZ60661.1"/>
    <property type="molecule type" value="Genomic_DNA"/>
</dbReference>
<evidence type="ECO:0000313" key="2">
    <source>
        <dbReference type="EMBL" id="AKZ53099.1"/>
    </source>
</evidence>
<dbReference type="EMBL" id="CP012382">
    <property type="protein sequence ID" value="AKZ53099.1"/>
    <property type="molecule type" value="Genomic_DNA"/>
</dbReference>